<dbReference type="Gene3D" id="1.10.443.10">
    <property type="entry name" value="Intergrase catalytic core"/>
    <property type="match status" value="1"/>
</dbReference>
<keyword evidence="3 5" id="KW-0238">DNA-binding</keyword>
<evidence type="ECO:0000256" key="2">
    <source>
        <dbReference type="ARBA" id="ARBA00022908"/>
    </source>
</evidence>
<dbReference type="EMBL" id="JAGGMS010000001">
    <property type="protein sequence ID" value="MBP2182981.1"/>
    <property type="molecule type" value="Genomic_DNA"/>
</dbReference>
<evidence type="ECO:0000256" key="1">
    <source>
        <dbReference type="ARBA" id="ARBA00008857"/>
    </source>
</evidence>
<evidence type="ECO:0000259" key="6">
    <source>
        <dbReference type="PROSITE" id="PS51898"/>
    </source>
</evidence>
<dbReference type="InterPro" id="IPR011010">
    <property type="entry name" value="DNA_brk_join_enz"/>
</dbReference>
<evidence type="ECO:0000256" key="4">
    <source>
        <dbReference type="ARBA" id="ARBA00023172"/>
    </source>
</evidence>
<dbReference type="PANTHER" id="PTHR30629:SF2">
    <property type="entry name" value="PROPHAGE INTEGRASE INTS-RELATED"/>
    <property type="match status" value="1"/>
</dbReference>
<dbReference type="Gene3D" id="1.10.150.130">
    <property type="match status" value="1"/>
</dbReference>
<dbReference type="RefSeq" id="WP_209666205.1">
    <property type="nucleotide sequence ID" value="NZ_JAGGMS010000001.1"/>
</dbReference>
<reference evidence="8 9" key="1">
    <citation type="submission" date="2021-03" db="EMBL/GenBank/DDBJ databases">
        <title>Sequencing the genomes of 1000 actinobacteria strains.</title>
        <authorList>
            <person name="Klenk H.-P."/>
        </authorList>
    </citation>
    <scope>NUCLEOTIDE SEQUENCE [LARGE SCALE GENOMIC DNA]</scope>
    <source>
        <strain evidence="8 9">DSM 45510</strain>
    </source>
</reference>
<evidence type="ECO:0000256" key="3">
    <source>
        <dbReference type="ARBA" id="ARBA00023125"/>
    </source>
</evidence>
<feature type="domain" description="Core-binding (CB)" evidence="7">
    <location>
        <begin position="59"/>
        <end position="139"/>
    </location>
</feature>
<proteinExistence type="inferred from homology"/>
<evidence type="ECO:0000259" key="7">
    <source>
        <dbReference type="PROSITE" id="PS51900"/>
    </source>
</evidence>
<dbReference type="PROSITE" id="PS51898">
    <property type="entry name" value="TYR_RECOMBINASE"/>
    <property type="match status" value="1"/>
</dbReference>
<comment type="similarity">
    <text evidence="1">Belongs to the 'phage' integrase family.</text>
</comment>
<accession>A0ABS4PWM3</accession>
<evidence type="ECO:0000313" key="8">
    <source>
        <dbReference type="EMBL" id="MBP2182981.1"/>
    </source>
</evidence>
<dbReference type="InterPro" id="IPR010998">
    <property type="entry name" value="Integrase_recombinase_N"/>
</dbReference>
<dbReference type="Proteomes" id="UP000741013">
    <property type="component" value="Unassembled WGS sequence"/>
</dbReference>
<comment type="caution">
    <text evidence="8">The sequence shown here is derived from an EMBL/GenBank/DDBJ whole genome shotgun (WGS) entry which is preliminary data.</text>
</comment>
<dbReference type="InterPro" id="IPR050808">
    <property type="entry name" value="Phage_Integrase"/>
</dbReference>
<dbReference type="Pfam" id="PF00589">
    <property type="entry name" value="Phage_integrase"/>
    <property type="match status" value="1"/>
</dbReference>
<dbReference type="CDD" id="cd01189">
    <property type="entry name" value="INT_ICEBs1_C_like"/>
    <property type="match status" value="1"/>
</dbReference>
<dbReference type="InterPro" id="IPR044068">
    <property type="entry name" value="CB"/>
</dbReference>
<evidence type="ECO:0000256" key="5">
    <source>
        <dbReference type="PROSITE-ProRule" id="PRU01248"/>
    </source>
</evidence>
<evidence type="ECO:0000313" key="9">
    <source>
        <dbReference type="Proteomes" id="UP000741013"/>
    </source>
</evidence>
<feature type="domain" description="Tyr recombinase" evidence="6">
    <location>
        <begin position="163"/>
        <end position="367"/>
    </location>
</feature>
<dbReference type="SUPFAM" id="SSF56349">
    <property type="entry name" value="DNA breaking-rejoining enzymes"/>
    <property type="match status" value="1"/>
</dbReference>
<gene>
    <name evidence="8" type="ORF">JOM49_004507</name>
</gene>
<dbReference type="PROSITE" id="PS51900">
    <property type="entry name" value="CB"/>
    <property type="match status" value="1"/>
</dbReference>
<sequence>MAFVEKCGRDSWRVRYHRDDGTIGSIPGFPTKKAALDKADEIKVDQRRGSFLDPEAGKLALGEWSVTWFDSIDVAPATVAQYESLARNHILPRWGATSLSAVSGLAVHTWAKKLRAQGYAQATVNTIVKIMTMMLADAVDERLIAVNAIQPRRRGRRRHQKRREQVWATPEQVLTIALQAAALVGPWAAVLMITAAWTGARWGELGGLQRCNLDLDAGTLTIDPDTGALHEVNGHFELGPPKTAESARTVSLPPFLTVLLRAHLASHVHAHVFITAEGELLRRSNFARRAMRPAADGNLDRVHPRIRVLPVKPELTFHGLRHSHKTWLIADGIPDVAQARRLGHRIPDAIQDIYSHVAPEVETRLLEALQQRWIDAVAALRATTHAQALNAHLQLTAA</sequence>
<keyword evidence="4" id="KW-0233">DNA recombination</keyword>
<dbReference type="InterPro" id="IPR002104">
    <property type="entry name" value="Integrase_catalytic"/>
</dbReference>
<organism evidence="8 9">
    <name type="scientific">Amycolatopsis magusensis</name>
    <dbReference type="NCBI Taxonomy" id="882444"/>
    <lineage>
        <taxon>Bacteria</taxon>
        <taxon>Bacillati</taxon>
        <taxon>Actinomycetota</taxon>
        <taxon>Actinomycetes</taxon>
        <taxon>Pseudonocardiales</taxon>
        <taxon>Pseudonocardiaceae</taxon>
        <taxon>Amycolatopsis</taxon>
    </lineage>
</organism>
<keyword evidence="2" id="KW-0229">DNA integration</keyword>
<name>A0ABS4PWM3_9PSEU</name>
<keyword evidence="9" id="KW-1185">Reference proteome</keyword>
<protein>
    <submittedName>
        <fullName evidence="8">Integrase</fullName>
    </submittedName>
</protein>
<dbReference type="PANTHER" id="PTHR30629">
    <property type="entry name" value="PROPHAGE INTEGRASE"/>
    <property type="match status" value="1"/>
</dbReference>
<dbReference type="InterPro" id="IPR013762">
    <property type="entry name" value="Integrase-like_cat_sf"/>
</dbReference>